<dbReference type="InterPro" id="IPR029068">
    <property type="entry name" value="Glyas_Bleomycin-R_OHBP_Dase"/>
</dbReference>
<name>A0ABT0NA26_9GAMM</name>
<dbReference type="InterPro" id="IPR037523">
    <property type="entry name" value="VOC_core"/>
</dbReference>
<dbReference type="Proteomes" id="UP001202831">
    <property type="component" value="Unassembled WGS sequence"/>
</dbReference>
<evidence type="ECO:0000313" key="3">
    <source>
        <dbReference type="Proteomes" id="UP001202831"/>
    </source>
</evidence>
<comment type="caution">
    <text evidence="2">The sequence shown here is derived from an EMBL/GenBank/DDBJ whole genome shotgun (WGS) entry which is preliminary data.</text>
</comment>
<dbReference type="InterPro" id="IPR004360">
    <property type="entry name" value="Glyas_Fos-R_dOase_dom"/>
</dbReference>
<dbReference type="InterPro" id="IPR052164">
    <property type="entry name" value="Anthracycline_SecMetBiosynth"/>
</dbReference>
<accession>A0ABT0NA26</accession>
<protein>
    <submittedName>
        <fullName evidence="2">VOC family protein</fullName>
    </submittedName>
</protein>
<feature type="domain" description="VOC" evidence="1">
    <location>
        <begin position="139"/>
        <end position="254"/>
    </location>
</feature>
<dbReference type="EMBL" id="JAKIKT010000006">
    <property type="protein sequence ID" value="MCL2915197.1"/>
    <property type="molecule type" value="Genomic_DNA"/>
</dbReference>
<dbReference type="Gene3D" id="3.10.180.10">
    <property type="entry name" value="2,3-Dihydroxybiphenyl 1,2-Dioxygenase, domain 1"/>
    <property type="match status" value="2"/>
</dbReference>
<sequence length="258" mass="28474">MNINQYLQGLPCWTELAASDAVAARRFYESLLGWELADIPLPEGAYTMYSFNGQTLGAMYEVTEEMHFIVPGWNLYFAVDDLDAVLNTLQEGGAIIRTGPHQVGEAGRMAMISDLEGASFCLWEAGNHHGAAQFGELNTLCWVELACRQDAEALAFYQKALGWQSRRLDMEGMPYTELEQGNIAFGGVMPMTEEWGDIPSHWMLYFRVEDCDQIAAKAQELGGEICVPPTEIDGVGRFAVITDPQGAVFSVITLSDPV</sequence>
<dbReference type="PANTHER" id="PTHR33993:SF14">
    <property type="entry name" value="GB|AAF24581.1"/>
    <property type="match status" value="1"/>
</dbReference>
<dbReference type="PROSITE" id="PS51819">
    <property type="entry name" value="VOC"/>
    <property type="match status" value="2"/>
</dbReference>
<evidence type="ECO:0000313" key="2">
    <source>
        <dbReference type="EMBL" id="MCL2915197.1"/>
    </source>
</evidence>
<feature type="domain" description="VOC" evidence="1">
    <location>
        <begin position="10"/>
        <end position="125"/>
    </location>
</feature>
<dbReference type="Pfam" id="PF00903">
    <property type="entry name" value="Glyoxalase"/>
    <property type="match status" value="2"/>
</dbReference>
<evidence type="ECO:0000259" key="1">
    <source>
        <dbReference type="PROSITE" id="PS51819"/>
    </source>
</evidence>
<gene>
    <name evidence="2" type="ORF">L2725_15665</name>
</gene>
<dbReference type="CDD" id="cd07247">
    <property type="entry name" value="SgaA_N_like"/>
    <property type="match status" value="2"/>
</dbReference>
<dbReference type="RefSeq" id="WP_249249784.1">
    <property type="nucleotide sequence ID" value="NZ_JAKIKT010000006.1"/>
</dbReference>
<dbReference type="SUPFAM" id="SSF54593">
    <property type="entry name" value="Glyoxalase/Bleomycin resistance protein/Dihydroxybiphenyl dioxygenase"/>
    <property type="match status" value="2"/>
</dbReference>
<organism evidence="2 3">
    <name type="scientific">Shewanella corallii</name>
    <dbReference type="NCBI Taxonomy" id="560080"/>
    <lineage>
        <taxon>Bacteria</taxon>
        <taxon>Pseudomonadati</taxon>
        <taxon>Pseudomonadota</taxon>
        <taxon>Gammaproteobacteria</taxon>
        <taxon>Alteromonadales</taxon>
        <taxon>Shewanellaceae</taxon>
        <taxon>Shewanella</taxon>
    </lineage>
</organism>
<dbReference type="PANTHER" id="PTHR33993">
    <property type="entry name" value="GLYOXALASE-RELATED"/>
    <property type="match status" value="1"/>
</dbReference>
<proteinExistence type="predicted"/>
<reference evidence="2 3" key="1">
    <citation type="submission" date="2022-01" db="EMBL/GenBank/DDBJ databases">
        <title>Whole genome-based taxonomy of the Shewanellaceae.</title>
        <authorList>
            <person name="Martin-Rodriguez A.J."/>
        </authorList>
    </citation>
    <scope>NUCLEOTIDE SEQUENCE [LARGE SCALE GENOMIC DNA]</scope>
    <source>
        <strain evidence="2 3">DSM 21332</strain>
    </source>
</reference>
<keyword evidence="3" id="KW-1185">Reference proteome</keyword>